<name>A0A7M1LIM5_9BACT</name>
<dbReference type="AlphaFoldDB" id="A0A7M1LIM5"/>
<feature type="transmembrane region" description="Helical" evidence="1">
    <location>
        <begin position="58"/>
        <end position="75"/>
    </location>
</feature>
<sequence>MQRNSSYLQVLEFVCLPIALILYQFLSSVFSSLPPLLGLFFTYAIVKHYEKDVTYKDYSSGWYIAVVYLFVIEQIHGFKPLSVGIFFGIYYYFLFDYIVRSVKFRDLALMITAAFGYIGTFLTSNFLSYLNNDSYLVFGFEYVTFIFIEATLSLLLFKGRII</sequence>
<keyword evidence="1" id="KW-1133">Transmembrane helix</keyword>
<evidence type="ECO:0000313" key="3">
    <source>
        <dbReference type="Proteomes" id="UP000594749"/>
    </source>
</evidence>
<evidence type="ECO:0000313" key="2">
    <source>
        <dbReference type="EMBL" id="QOQ87355.1"/>
    </source>
</evidence>
<organism evidence="2 3">
    <name type="scientific">Campylobacter corcagiensis</name>
    <dbReference type="NCBI Taxonomy" id="1448857"/>
    <lineage>
        <taxon>Bacteria</taxon>
        <taxon>Pseudomonadati</taxon>
        <taxon>Campylobacterota</taxon>
        <taxon>Epsilonproteobacteria</taxon>
        <taxon>Campylobacterales</taxon>
        <taxon>Campylobacteraceae</taxon>
        <taxon>Campylobacter</taxon>
    </lineage>
</organism>
<dbReference type="RefSeq" id="WP_025802918.1">
    <property type="nucleotide sequence ID" value="NZ_CP053842.1"/>
</dbReference>
<accession>A0A7M1LIM5</accession>
<dbReference type="Proteomes" id="UP000594749">
    <property type="component" value="Chromosome"/>
</dbReference>
<protein>
    <recommendedName>
        <fullName evidence="4">Rod shape-determining protein MreD</fullName>
    </recommendedName>
</protein>
<evidence type="ECO:0000256" key="1">
    <source>
        <dbReference type="SAM" id="Phobius"/>
    </source>
</evidence>
<dbReference type="OrthoDB" id="5359036at2"/>
<proteinExistence type="predicted"/>
<keyword evidence="3" id="KW-1185">Reference proteome</keyword>
<evidence type="ECO:0008006" key="4">
    <source>
        <dbReference type="Google" id="ProtNLM"/>
    </source>
</evidence>
<feature type="transmembrane region" description="Helical" evidence="1">
    <location>
        <begin position="106"/>
        <end position="129"/>
    </location>
</feature>
<feature type="transmembrane region" description="Helical" evidence="1">
    <location>
        <begin position="29"/>
        <end position="46"/>
    </location>
</feature>
<reference evidence="2 3" key="1">
    <citation type="submission" date="2020-10" db="EMBL/GenBank/DDBJ databases">
        <title>Campylobacter and Helicobacter PacBio genomes.</title>
        <authorList>
            <person name="Lane C."/>
        </authorList>
    </citation>
    <scope>NUCLEOTIDE SEQUENCE [LARGE SCALE GENOMIC DNA]</scope>
    <source>
        <strain evidence="2 3">2016D-0077</strain>
    </source>
</reference>
<gene>
    <name evidence="2" type="ORF">IMC76_00620</name>
</gene>
<keyword evidence="1" id="KW-0812">Transmembrane</keyword>
<dbReference type="EMBL" id="CP063078">
    <property type="protein sequence ID" value="QOQ87355.1"/>
    <property type="molecule type" value="Genomic_DNA"/>
</dbReference>
<feature type="transmembrane region" description="Helical" evidence="1">
    <location>
        <begin position="135"/>
        <end position="157"/>
    </location>
</feature>
<keyword evidence="1" id="KW-0472">Membrane</keyword>